<dbReference type="InterPro" id="IPR000515">
    <property type="entry name" value="MetI-like"/>
</dbReference>
<evidence type="ECO:0000256" key="5">
    <source>
        <dbReference type="ARBA" id="ARBA00022989"/>
    </source>
</evidence>
<feature type="transmembrane region" description="Helical" evidence="7">
    <location>
        <begin position="295"/>
        <end position="317"/>
    </location>
</feature>
<dbReference type="SUPFAM" id="SSF161098">
    <property type="entry name" value="MetI-like"/>
    <property type="match status" value="1"/>
</dbReference>
<dbReference type="PROSITE" id="PS50928">
    <property type="entry name" value="ABC_TM1"/>
    <property type="match status" value="1"/>
</dbReference>
<feature type="transmembrane region" description="Helical" evidence="7">
    <location>
        <begin position="243"/>
        <end position="260"/>
    </location>
</feature>
<proteinExistence type="inferred from homology"/>
<dbReference type="AlphaFoldDB" id="A0A895YR58"/>
<keyword evidence="6 7" id="KW-0472">Membrane</keyword>
<organism evidence="10 11">
    <name type="scientific">Natronosporangium hydrolyticum</name>
    <dbReference type="NCBI Taxonomy" id="2811111"/>
    <lineage>
        <taxon>Bacteria</taxon>
        <taxon>Bacillati</taxon>
        <taxon>Actinomycetota</taxon>
        <taxon>Actinomycetes</taxon>
        <taxon>Micromonosporales</taxon>
        <taxon>Micromonosporaceae</taxon>
        <taxon>Natronosporangium</taxon>
    </lineage>
</organism>
<accession>A0A895YR58</accession>
<dbReference type="KEGG" id="nhy:JQS43_09580"/>
<dbReference type="InterPro" id="IPR035906">
    <property type="entry name" value="MetI-like_sf"/>
</dbReference>
<evidence type="ECO:0000256" key="4">
    <source>
        <dbReference type="ARBA" id="ARBA00022692"/>
    </source>
</evidence>
<dbReference type="CDD" id="cd06261">
    <property type="entry name" value="TM_PBP2"/>
    <property type="match status" value="1"/>
</dbReference>
<dbReference type="EMBL" id="CP070499">
    <property type="protein sequence ID" value="QSB16498.1"/>
    <property type="molecule type" value="Genomic_DNA"/>
</dbReference>
<evidence type="ECO:0000256" key="8">
    <source>
        <dbReference type="SAM" id="MobiDB-lite"/>
    </source>
</evidence>
<dbReference type="Proteomes" id="UP000662857">
    <property type="component" value="Chromosome"/>
</dbReference>
<feature type="region of interest" description="Disordered" evidence="8">
    <location>
        <begin position="1"/>
        <end position="23"/>
    </location>
</feature>
<evidence type="ECO:0000256" key="6">
    <source>
        <dbReference type="ARBA" id="ARBA00023136"/>
    </source>
</evidence>
<keyword evidence="3" id="KW-1003">Cell membrane</keyword>
<dbReference type="PANTHER" id="PTHR30193:SF37">
    <property type="entry name" value="INNER MEMBRANE ABC TRANSPORTER PERMEASE PROTEIN YCJO"/>
    <property type="match status" value="1"/>
</dbReference>
<sequence>MSTTLRKGGRRSPAGHPDAPPRARRRWSAQKLFDDKLLPLLLVAPAVVVIAGLVGYPVIRTAVLSFTDAAGLSALTGGEINFVGLAQYREIIGDPILRRSAIVTVVFGLACVAGTMLVGIAVALLLNRKFHGRGVLAVLVLLPWAIPHVAASYVYKWLFNDQYGILNWALTQLPGVDFTGFAWFNRWYTAFIVIGLVVIWQSFPFVSIALLAGLQTVPSEVIDAAKVDGASAWQQLLLIRLPMLKPLLLVLVVISTIWNFKIFDQVWVLTEGGPARQSEILAISVYREAILQLDFGLGSALAMVLFTILILFTVVYVRMAREEQP</sequence>
<feature type="transmembrane region" description="Helical" evidence="7">
    <location>
        <begin position="187"/>
        <end position="212"/>
    </location>
</feature>
<gene>
    <name evidence="10" type="ORF">JQS43_09580</name>
</gene>
<dbReference type="Pfam" id="PF00528">
    <property type="entry name" value="BPD_transp_1"/>
    <property type="match status" value="1"/>
</dbReference>
<dbReference type="GO" id="GO:0055085">
    <property type="term" value="P:transmembrane transport"/>
    <property type="evidence" value="ECO:0007669"/>
    <property type="project" value="InterPro"/>
</dbReference>
<evidence type="ECO:0000256" key="3">
    <source>
        <dbReference type="ARBA" id="ARBA00022475"/>
    </source>
</evidence>
<dbReference type="InterPro" id="IPR051393">
    <property type="entry name" value="ABC_transporter_permease"/>
</dbReference>
<keyword evidence="5 7" id="KW-1133">Transmembrane helix</keyword>
<protein>
    <submittedName>
        <fullName evidence="10">Sugar ABC transporter permease</fullName>
    </submittedName>
</protein>
<dbReference type="Gene3D" id="1.10.3720.10">
    <property type="entry name" value="MetI-like"/>
    <property type="match status" value="1"/>
</dbReference>
<keyword evidence="2 7" id="KW-0813">Transport</keyword>
<dbReference type="GO" id="GO:0005886">
    <property type="term" value="C:plasma membrane"/>
    <property type="evidence" value="ECO:0007669"/>
    <property type="project" value="UniProtKB-SubCell"/>
</dbReference>
<evidence type="ECO:0000313" key="10">
    <source>
        <dbReference type="EMBL" id="QSB16498.1"/>
    </source>
</evidence>
<keyword evidence="4 7" id="KW-0812">Transmembrane</keyword>
<feature type="transmembrane region" description="Helical" evidence="7">
    <location>
        <begin position="37"/>
        <end position="59"/>
    </location>
</feature>
<feature type="domain" description="ABC transmembrane type-1" evidence="9">
    <location>
        <begin position="101"/>
        <end position="316"/>
    </location>
</feature>
<evidence type="ECO:0000256" key="2">
    <source>
        <dbReference type="ARBA" id="ARBA00022448"/>
    </source>
</evidence>
<feature type="transmembrane region" description="Helical" evidence="7">
    <location>
        <begin position="135"/>
        <end position="155"/>
    </location>
</feature>
<evidence type="ECO:0000313" key="11">
    <source>
        <dbReference type="Proteomes" id="UP000662857"/>
    </source>
</evidence>
<reference evidence="10" key="1">
    <citation type="submission" date="2021-02" db="EMBL/GenBank/DDBJ databases">
        <title>Natrosporangium hydrolyticum gen. nov., sp. nov, a haloalkaliphilic actinobacterium from a soda solonchak soil.</title>
        <authorList>
            <person name="Sorokin D.Y."/>
            <person name="Khijniak T.V."/>
            <person name="Zakharycheva A.P."/>
            <person name="Boueva O.V."/>
            <person name="Ariskina E.V."/>
            <person name="Hahnke R.L."/>
            <person name="Bunk B."/>
            <person name="Sproer C."/>
            <person name="Schumann P."/>
            <person name="Evtushenko L.I."/>
            <person name="Kublanov I.V."/>
        </authorList>
    </citation>
    <scope>NUCLEOTIDE SEQUENCE</scope>
    <source>
        <strain evidence="10">DSM 106523</strain>
    </source>
</reference>
<comment type="subcellular location">
    <subcellularLocation>
        <location evidence="1 7">Cell membrane</location>
        <topology evidence="1 7">Multi-pass membrane protein</topology>
    </subcellularLocation>
</comment>
<evidence type="ECO:0000256" key="1">
    <source>
        <dbReference type="ARBA" id="ARBA00004651"/>
    </source>
</evidence>
<evidence type="ECO:0000256" key="7">
    <source>
        <dbReference type="RuleBase" id="RU363032"/>
    </source>
</evidence>
<comment type="similarity">
    <text evidence="7">Belongs to the binding-protein-dependent transport system permease family.</text>
</comment>
<keyword evidence="11" id="KW-1185">Reference proteome</keyword>
<name>A0A895YR58_9ACTN</name>
<dbReference type="PANTHER" id="PTHR30193">
    <property type="entry name" value="ABC TRANSPORTER PERMEASE PROTEIN"/>
    <property type="match status" value="1"/>
</dbReference>
<dbReference type="RefSeq" id="WP_239678717.1">
    <property type="nucleotide sequence ID" value="NZ_CP070499.1"/>
</dbReference>
<feature type="transmembrane region" description="Helical" evidence="7">
    <location>
        <begin position="101"/>
        <end position="126"/>
    </location>
</feature>
<evidence type="ECO:0000259" key="9">
    <source>
        <dbReference type="PROSITE" id="PS50928"/>
    </source>
</evidence>